<dbReference type="EMBL" id="CAJJDN010000042">
    <property type="protein sequence ID" value="CAD8081557.1"/>
    <property type="molecule type" value="Genomic_DNA"/>
</dbReference>
<name>A0A8S1MKZ0_9CILI</name>
<dbReference type="AlphaFoldDB" id="A0A8S1MKZ0"/>
<sequence>MQQYSAYALLQEFKKQSELDIISIKNEFQKDSTYVIEVIAKEQKLSQDAFHKNPFYQKHLLTENSFLQIIKKDQVDTQIATMGSPFAIRMNVEDFKNQNDLYKFIVRNLENNFTIQEIRHNSFTVSVSFCDVLRSFIISSNGQTIICYDKYDINKYHQTQYNERACKVAQLFFGIYNKLNQNQQINLEKDLTHRSLIGCRNQFNKIEWYSIMEHYEQQRILSPDIVKKFLNHYKLETSQSIEYQADLENFPTICDSIYNQLIDQYHDYFQGKTIYFWKDNIYLGNCFIPSKHFEILRFIKKSLLNSKQIDDQLSQFNLNKTEYDFYQKFIKLILSLPNHQRSNYSFLNQSNIVFTCIYNNLDFVPQKLDEEFTLTQCLQSKSKIAVLIPVGIYGMGYDEISQIIFKNYQEVQIVSQVDQVRDNKLLYLYNQVCSLKKLKLINEQLKQLPYNVITVALYPECSHYYLSKKQSKFPFSFKFIMFCLLSLLDDRNKVNEVINQLKEFENQNLSHLPTDFQIACHYMPLNKETDDLYSEIVESDFKAAFSRTNEYLIESLSQYKDSVGGVSERHLLDQSKKIISTIEEKVKIVISKKKQQYIQNQGNRKQEILYGLYLKNPNWKEIDNFILDCLDKIVKKHPRDSNVNKMYHQLKEQLLKEKDQQIYIREKQPYMLCKKQEQKQWSTSVQVVVIVVDGIIILQPQNLGLNLLQDIPIYSNNIEVTQSGQIAELVRQEVEQLYNRREKEEDLLQLSLELNHKSWNVFIVKRNAIKIELVESVIH</sequence>
<evidence type="ECO:0000313" key="1">
    <source>
        <dbReference type="EMBL" id="CAD8081557.1"/>
    </source>
</evidence>
<dbReference type="OrthoDB" id="295821at2759"/>
<proteinExistence type="predicted"/>
<reference evidence="1" key="1">
    <citation type="submission" date="2021-01" db="EMBL/GenBank/DDBJ databases">
        <authorList>
            <consortium name="Genoscope - CEA"/>
            <person name="William W."/>
        </authorList>
    </citation>
    <scope>NUCLEOTIDE SEQUENCE</scope>
</reference>
<organism evidence="1 2">
    <name type="scientific">Paramecium sonneborni</name>
    <dbReference type="NCBI Taxonomy" id="65129"/>
    <lineage>
        <taxon>Eukaryota</taxon>
        <taxon>Sar</taxon>
        <taxon>Alveolata</taxon>
        <taxon>Ciliophora</taxon>
        <taxon>Intramacronucleata</taxon>
        <taxon>Oligohymenophorea</taxon>
        <taxon>Peniculida</taxon>
        <taxon>Parameciidae</taxon>
        <taxon>Paramecium</taxon>
    </lineage>
</organism>
<comment type="caution">
    <text evidence="1">The sequence shown here is derived from an EMBL/GenBank/DDBJ whole genome shotgun (WGS) entry which is preliminary data.</text>
</comment>
<protein>
    <submittedName>
        <fullName evidence="1">Uncharacterized protein</fullName>
    </submittedName>
</protein>
<dbReference type="Proteomes" id="UP000692954">
    <property type="component" value="Unassembled WGS sequence"/>
</dbReference>
<accession>A0A8S1MKZ0</accession>
<evidence type="ECO:0000313" key="2">
    <source>
        <dbReference type="Proteomes" id="UP000692954"/>
    </source>
</evidence>
<gene>
    <name evidence="1" type="ORF">PSON_ATCC_30995.1.T0420103</name>
</gene>
<keyword evidence="2" id="KW-1185">Reference proteome</keyword>